<accession>A0A644U8C7</accession>
<name>A0A644U8C7_9ZZZZ</name>
<gene>
    <name evidence="2" type="ORF">SDC9_21028</name>
</gene>
<reference evidence="2" key="1">
    <citation type="submission" date="2019-08" db="EMBL/GenBank/DDBJ databases">
        <authorList>
            <person name="Kucharzyk K."/>
            <person name="Murdoch R.W."/>
            <person name="Higgins S."/>
            <person name="Loffler F."/>
        </authorList>
    </citation>
    <scope>NUCLEOTIDE SEQUENCE</scope>
</reference>
<dbReference type="SUPFAM" id="SSF52540">
    <property type="entry name" value="P-loop containing nucleoside triphosphate hydrolases"/>
    <property type="match status" value="1"/>
</dbReference>
<dbReference type="Gene3D" id="3.40.50.300">
    <property type="entry name" value="P-loop containing nucleotide triphosphate hydrolases"/>
    <property type="match status" value="1"/>
</dbReference>
<dbReference type="EMBL" id="VSSQ01000086">
    <property type="protein sequence ID" value="MPL75206.1"/>
    <property type="molecule type" value="Genomic_DNA"/>
</dbReference>
<dbReference type="InterPro" id="IPR027417">
    <property type="entry name" value="P-loop_NTPase"/>
</dbReference>
<proteinExistence type="predicted"/>
<organism evidence="2">
    <name type="scientific">bioreactor metagenome</name>
    <dbReference type="NCBI Taxonomy" id="1076179"/>
    <lineage>
        <taxon>unclassified sequences</taxon>
        <taxon>metagenomes</taxon>
        <taxon>ecological metagenomes</taxon>
    </lineage>
</organism>
<feature type="region of interest" description="Disordered" evidence="1">
    <location>
        <begin position="1"/>
        <end position="25"/>
    </location>
</feature>
<protein>
    <recommendedName>
        <fullName evidence="3">AAA domain-containing protein</fullName>
    </recommendedName>
</protein>
<feature type="compositionally biased region" description="Polar residues" evidence="1">
    <location>
        <begin position="1"/>
        <end position="12"/>
    </location>
</feature>
<dbReference type="AlphaFoldDB" id="A0A644U8C7"/>
<evidence type="ECO:0000313" key="2">
    <source>
        <dbReference type="EMBL" id="MPL75206.1"/>
    </source>
</evidence>
<evidence type="ECO:0008006" key="3">
    <source>
        <dbReference type="Google" id="ProtNLM"/>
    </source>
</evidence>
<sequence length="389" mass="42961">MTNEKSPTTGATVTGLIPNGNEMSKDNNYLVRNQDNLIPPPDFNLNGSPDALAAFEHLRITDTTPIPNPEPIIKISGETIATADDIFTISGASKSGKSAFVSMLIGAAISETGQISDGLEGVEVLFNADKKAVIHFDTEQARHKHQRNLKTILKRADFGNCPDFYLSYNIRQLDIDEYAEKTTGICQAASDKFNGIHSIWIDGGADYIADVNDPEGSNAAVKYFEELAIQYHTAVFIIVHTNPGSDKERGHFGSQCQRKSGGIIMVKSEGDISFIEPKILRYAGKNDIPQLMFKFDKAKGYHVGCGVKSEESTEAAKFHKRIAKAWELCLQVFGGQRSHKYSKAVDQIMQITGKSEAPAKGMFKDMKAHEMIIQGTDEHWRINQKYEPV</sequence>
<comment type="caution">
    <text evidence="2">The sequence shown here is derived from an EMBL/GenBank/DDBJ whole genome shotgun (WGS) entry which is preliminary data.</text>
</comment>
<evidence type="ECO:0000256" key="1">
    <source>
        <dbReference type="SAM" id="MobiDB-lite"/>
    </source>
</evidence>